<organism evidence="2 3">
    <name type="scientific">Paenibacillus larvae subsp. larvae</name>
    <dbReference type="NCBI Taxonomy" id="147375"/>
    <lineage>
        <taxon>Bacteria</taxon>
        <taxon>Bacillati</taxon>
        <taxon>Bacillota</taxon>
        <taxon>Bacilli</taxon>
        <taxon>Bacillales</taxon>
        <taxon>Paenibacillaceae</taxon>
        <taxon>Paenibacillus</taxon>
    </lineage>
</organism>
<protein>
    <submittedName>
        <fullName evidence="2">Uncharacterized protein</fullName>
    </submittedName>
</protein>
<dbReference type="EMBL" id="CP019655">
    <property type="protein sequence ID" value="AVF28415.1"/>
    <property type="molecule type" value="Genomic_DNA"/>
</dbReference>
<reference evidence="3" key="1">
    <citation type="submission" date="2017-02" db="EMBL/GenBank/DDBJ databases">
        <title>Delineation of Paenibacillus larvae strains originating from foulbrood outbreaks.</title>
        <authorList>
            <person name="Beims H."/>
            <person name="Bunk B."/>
            <person name="Sproeer C."/>
            <person name="Mohr K.I."/>
            <person name="Pradella S."/>
            <person name="Guenther G."/>
            <person name="Rohde M."/>
            <person name="von der Ohe W."/>
            <person name="Steinert M."/>
        </authorList>
    </citation>
    <scope>NUCLEOTIDE SEQUENCE [LARGE SCALE GENOMIC DNA]</scope>
    <source>
        <strain evidence="3">Eric_III</strain>
    </source>
</reference>
<gene>
    <name evidence="2" type="ORF">ERICIII_04356</name>
</gene>
<dbReference type="AlphaFoldDB" id="A0A2L1UJ90"/>
<evidence type="ECO:0000313" key="2">
    <source>
        <dbReference type="EMBL" id="AVF28415.1"/>
    </source>
</evidence>
<accession>A0A2L1UJ90</accession>
<feature type="chain" id="PRO_5039518207" evidence="1">
    <location>
        <begin position="25"/>
        <end position="70"/>
    </location>
</feature>
<sequence length="70" mass="8050" precursor="true">MLLARIIIATVLLPCTLFNPVTYAEKPNQQVQEFENNEMSLSDGVSNFEKKMKKRFCFPNISLSTQQIKL</sequence>
<proteinExistence type="predicted"/>
<feature type="signal peptide" evidence="1">
    <location>
        <begin position="1"/>
        <end position="24"/>
    </location>
</feature>
<name>A0A2L1UJ90_9BACL</name>
<evidence type="ECO:0000256" key="1">
    <source>
        <dbReference type="SAM" id="SignalP"/>
    </source>
</evidence>
<dbReference type="Proteomes" id="UP000239833">
    <property type="component" value="Chromosome"/>
</dbReference>
<keyword evidence="1" id="KW-0732">Signal</keyword>
<evidence type="ECO:0000313" key="3">
    <source>
        <dbReference type="Proteomes" id="UP000239833"/>
    </source>
</evidence>